<keyword evidence="3" id="KW-1185">Reference proteome</keyword>
<keyword evidence="1" id="KW-0812">Transmembrane</keyword>
<keyword evidence="1" id="KW-0472">Membrane</keyword>
<organism evidence="2 3">
    <name type="scientific">Flectobacillus longus</name>
    <dbReference type="NCBI Taxonomy" id="2984207"/>
    <lineage>
        <taxon>Bacteria</taxon>
        <taxon>Pseudomonadati</taxon>
        <taxon>Bacteroidota</taxon>
        <taxon>Cytophagia</taxon>
        <taxon>Cytophagales</taxon>
        <taxon>Flectobacillaceae</taxon>
        <taxon>Flectobacillus</taxon>
    </lineage>
</organism>
<evidence type="ECO:0000256" key="1">
    <source>
        <dbReference type="SAM" id="Phobius"/>
    </source>
</evidence>
<name>A0ABT6YSC0_9BACT</name>
<protein>
    <recommendedName>
        <fullName evidence="4">DUF1093 domain-containing protein</fullName>
    </recommendedName>
</protein>
<reference evidence="2 3" key="1">
    <citation type="submission" date="2023-05" db="EMBL/GenBank/DDBJ databases">
        <title>Novel species of genus Flectobacillus isolated from stream in China.</title>
        <authorList>
            <person name="Lu H."/>
        </authorList>
    </citation>
    <scope>NUCLEOTIDE SEQUENCE [LARGE SCALE GENOMIC DNA]</scope>
    <source>
        <strain evidence="2 3">DC10W</strain>
    </source>
</reference>
<feature type="transmembrane region" description="Helical" evidence="1">
    <location>
        <begin position="6"/>
        <end position="23"/>
    </location>
</feature>
<gene>
    <name evidence="2" type="ORF">QM480_18500</name>
</gene>
<accession>A0ABT6YSC0</accession>
<dbReference type="RefSeq" id="WP_283371168.1">
    <property type="nucleotide sequence ID" value="NZ_JASHID010000016.1"/>
</dbReference>
<proteinExistence type="predicted"/>
<evidence type="ECO:0008006" key="4">
    <source>
        <dbReference type="Google" id="ProtNLM"/>
    </source>
</evidence>
<sequence>MKNKNLIFTILGFVGILVFKFIIESMAIKSANDTFINDSYLYLLISKPNEDEGDKGTYKYHCVDLDKKLHWYKKRFDPEISGRKIYRALIVGDTIQKDKGTSFILLKRKKLVLNIPADDFNSDVDTILVR</sequence>
<keyword evidence="1" id="KW-1133">Transmembrane helix</keyword>
<dbReference type="EMBL" id="JASHID010000016">
    <property type="protein sequence ID" value="MDI9866337.1"/>
    <property type="molecule type" value="Genomic_DNA"/>
</dbReference>
<comment type="caution">
    <text evidence="2">The sequence shown here is derived from an EMBL/GenBank/DDBJ whole genome shotgun (WGS) entry which is preliminary data.</text>
</comment>
<evidence type="ECO:0000313" key="3">
    <source>
        <dbReference type="Proteomes" id="UP001236569"/>
    </source>
</evidence>
<evidence type="ECO:0000313" key="2">
    <source>
        <dbReference type="EMBL" id="MDI9866337.1"/>
    </source>
</evidence>
<dbReference type="Proteomes" id="UP001236569">
    <property type="component" value="Unassembled WGS sequence"/>
</dbReference>